<evidence type="ECO:0000313" key="5">
    <source>
        <dbReference type="Proteomes" id="UP000237846"/>
    </source>
</evidence>
<feature type="transmembrane region" description="Helical" evidence="2">
    <location>
        <begin position="363"/>
        <end position="386"/>
    </location>
</feature>
<feature type="transmembrane region" description="Helical" evidence="2">
    <location>
        <begin position="136"/>
        <end position="152"/>
    </location>
</feature>
<evidence type="ECO:0000259" key="3">
    <source>
        <dbReference type="Pfam" id="PF04235"/>
    </source>
</evidence>
<dbReference type="InterPro" id="IPR052529">
    <property type="entry name" value="Bact_Transport_Assoc"/>
</dbReference>
<evidence type="ECO:0000313" key="4">
    <source>
        <dbReference type="EMBL" id="PRX97422.1"/>
    </source>
</evidence>
<dbReference type="Pfam" id="PF04235">
    <property type="entry name" value="DUF418"/>
    <property type="match status" value="1"/>
</dbReference>
<evidence type="ECO:0000256" key="1">
    <source>
        <dbReference type="SAM" id="MobiDB-lite"/>
    </source>
</evidence>
<dbReference type="InterPro" id="IPR007349">
    <property type="entry name" value="DUF418"/>
</dbReference>
<feature type="region of interest" description="Disordered" evidence="1">
    <location>
        <begin position="408"/>
        <end position="427"/>
    </location>
</feature>
<dbReference type="AlphaFoldDB" id="A0A2T0Q0U9"/>
<dbReference type="PANTHER" id="PTHR30590">
    <property type="entry name" value="INNER MEMBRANE PROTEIN"/>
    <property type="match status" value="1"/>
</dbReference>
<organism evidence="4 5">
    <name type="scientific">Allonocardiopsis opalescens</name>
    <dbReference type="NCBI Taxonomy" id="1144618"/>
    <lineage>
        <taxon>Bacteria</taxon>
        <taxon>Bacillati</taxon>
        <taxon>Actinomycetota</taxon>
        <taxon>Actinomycetes</taxon>
        <taxon>Streptosporangiales</taxon>
        <taxon>Allonocardiopsis</taxon>
    </lineage>
</organism>
<feature type="transmembrane region" description="Helical" evidence="2">
    <location>
        <begin position="251"/>
        <end position="274"/>
    </location>
</feature>
<dbReference type="EMBL" id="PVZC01000006">
    <property type="protein sequence ID" value="PRX97422.1"/>
    <property type="molecule type" value="Genomic_DNA"/>
</dbReference>
<feature type="transmembrane region" description="Helical" evidence="2">
    <location>
        <begin position="280"/>
        <end position="305"/>
    </location>
</feature>
<comment type="caution">
    <text evidence="4">The sequence shown here is derived from an EMBL/GenBank/DDBJ whole genome shotgun (WGS) entry which is preliminary data.</text>
</comment>
<dbReference type="RefSeq" id="WP_106249531.1">
    <property type="nucleotide sequence ID" value="NZ_PVZC01000006.1"/>
</dbReference>
<feature type="transmembrane region" description="Helical" evidence="2">
    <location>
        <begin position="206"/>
        <end position="230"/>
    </location>
</feature>
<name>A0A2T0Q0U9_9ACTN</name>
<feature type="transmembrane region" description="Helical" evidence="2">
    <location>
        <begin position="157"/>
        <end position="177"/>
    </location>
</feature>
<dbReference type="Proteomes" id="UP000237846">
    <property type="component" value="Unassembled WGS sequence"/>
</dbReference>
<feature type="transmembrane region" description="Helical" evidence="2">
    <location>
        <begin position="338"/>
        <end position="357"/>
    </location>
</feature>
<sequence>MAASPSPSAGAPFRGPATITERSLAPDLIRGSALLLIAVANSVLHLWGHPLGLRSRPEPGTALDQAFSFGSLLLVDGRAYPLFAALFGYGAAQIVTRQAEAGTSVGQIRRLLGRRGGALLLFGFVHAVLLWSGDVLGLYGLLGLALVAFVRLRDRWLLIWFGLMLIPFVLSNALLGVEFADGTAASVDSGSEADFAAAMTLRLSEWLAQLVLGPVLGMVGILAPMLMGYLAGRHRVLSEPDRHRRTLLRTALVGVPAGVLAGLPLALAGAGYLAVPAESLPLLAALHGIGGLAVALGYGAALGLAAGAVERRVASAAGGAAGYGRTVAALAATGRNSLSAYLLQSVVFVALLAPWSLGLGDDISVAAAMGLGAAVWLVSVLAAAGYGDRRGPAESVLRRIVYGDRGRAVAAPSGAAPDASPGDSRTT</sequence>
<gene>
    <name evidence="4" type="ORF">CLV72_106461</name>
</gene>
<accession>A0A2T0Q0U9</accession>
<keyword evidence="2" id="KW-0812">Transmembrane</keyword>
<proteinExistence type="predicted"/>
<evidence type="ECO:0000256" key="2">
    <source>
        <dbReference type="SAM" id="Phobius"/>
    </source>
</evidence>
<protein>
    <submittedName>
        <fullName evidence="4">Putative membrane protein YeiB</fullName>
    </submittedName>
</protein>
<reference evidence="4 5" key="1">
    <citation type="submission" date="2018-03" db="EMBL/GenBank/DDBJ databases">
        <title>Genomic Encyclopedia of Archaeal and Bacterial Type Strains, Phase II (KMG-II): from individual species to whole genera.</title>
        <authorList>
            <person name="Goeker M."/>
        </authorList>
    </citation>
    <scope>NUCLEOTIDE SEQUENCE [LARGE SCALE GENOMIC DNA]</scope>
    <source>
        <strain evidence="4 5">DSM 45601</strain>
    </source>
</reference>
<dbReference type="OrthoDB" id="2388539at2"/>
<feature type="compositionally biased region" description="Low complexity" evidence="1">
    <location>
        <begin position="410"/>
        <end position="427"/>
    </location>
</feature>
<keyword evidence="2" id="KW-1133">Transmembrane helix</keyword>
<keyword evidence="2" id="KW-0472">Membrane</keyword>
<dbReference type="PANTHER" id="PTHR30590:SF2">
    <property type="entry name" value="INNER MEMBRANE PROTEIN"/>
    <property type="match status" value="1"/>
</dbReference>
<keyword evidence="5" id="KW-1185">Reference proteome</keyword>
<feature type="domain" description="DUF418" evidence="3">
    <location>
        <begin position="231"/>
        <end position="403"/>
    </location>
</feature>